<reference evidence="2" key="1">
    <citation type="submission" date="2014-09" db="EMBL/GenBank/DDBJ databases">
        <authorList>
            <person name="Magalhaes I.L.F."/>
            <person name="Oliveira U."/>
            <person name="Santos F.R."/>
            <person name="Vidigal T.H.D.A."/>
            <person name="Brescovit A.D."/>
            <person name="Santos A.J."/>
        </authorList>
    </citation>
    <scope>NUCLEOTIDE SEQUENCE</scope>
    <source>
        <tissue evidence="2">Shoot tissue taken approximately 20 cm above the soil surface</tissue>
    </source>
</reference>
<feature type="chain" id="PRO_5002042052" evidence="1">
    <location>
        <begin position="19"/>
        <end position="64"/>
    </location>
</feature>
<reference evidence="2" key="2">
    <citation type="journal article" date="2015" name="Data Brief">
        <title>Shoot transcriptome of the giant reed, Arundo donax.</title>
        <authorList>
            <person name="Barrero R.A."/>
            <person name="Guerrero F.D."/>
            <person name="Moolhuijzen P."/>
            <person name="Goolsby J.A."/>
            <person name="Tidwell J."/>
            <person name="Bellgard S.E."/>
            <person name="Bellgard M.I."/>
        </authorList>
    </citation>
    <scope>NUCLEOTIDE SEQUENCE</scope>
    <source>
        <tissue evidence="2">Shoot tissue taken approximately 20 cm above the soil surface</tissue>
    </source>
</reference>
<evidence type="ECO:0000256" key="1">
    <source>
        <dbReference type="SAM" id="SignalP"/>
    </source>
</evidence>
<name>A0A0A8Y4J8_ARUDO</name>
<organism evidence="2">
    <name type="scientific">Arundo donax</name>
    <name type="common">Giant reed</name>
    <name type="synonym">Donax arundinaceus</name>
    <dbReference type="NCBI Taxonomy" id="35708"/>
    <lineage>
        <taxon>Eukaryota</taxon>
        <taxon>Viridiplantae</taxon>
        <taxon>Streptophyta</taxon>
        <taxon>Embryophyta</taxon>
        <taxon>Tracheophyta</taxon>
        <taxon>Spermatophyta</taxon>
        <taxon>Magnoliopsida</taxon>
        <taxon>Liliopsida</taxon>
        <taxon>Poales</taxon>
        <taxon>Poaceae</taxon>
        <taxon>PACMAD clade</taxon>
        <taxon>Arundinoideae</taxon>
        <taxon>Arundineae</taxon>
        <taxon>Arundo</taxon>
    </lineage>
</organism>
<dbReference type="EMBL" id="GBRH01277495">
    <property type="protein sequence ID" value="JAD20400.1"/>
    <property type="molecule type" value="Transcribed_RNA"/>
</dbReference>
<protein>
    <submittedName>
        <fullName evidence="2">Uncharacterized protein</fullName>
    </submittedName>
</protein>
<sequence length="64" mass="7020">MFKLSMGLNLVLFKLGLQFDSTFLCSHKSIGLGMEGLSKTCVSSCALRIRYSAPWAFSPVRTSS</sequence>
<keyword evidence="1" id="KW-0732">Signal</keyword>
<evidence type="ECO:0000313" key="2">
    <source>
        <dbReference type="EMBL" id="JAD20400.1"/>
    </source>
</evidence>
<proteinExistence type="predicted"/>
<accession>A0A0A8Y4J8</accession>
<feature type="signal peptide" evidence="1">
    <location>
        <begin position="1"/>
        <end position="18"/>
    </location>
</feature>
<dbReference type="AlphaFoldDB" id="A0A0A8Y4J8"/>